<sequence>MAVFAARAWAVLRPVQAFARCVPQRRAWCASTASAGQSSITGSTSRSSAQLPAQFHPEDFELTKANLSAEDNDLYETLQAAVAALGEEATADHPLVEVRDRVALAFRDKASLLKRDWTDEMFQDGEDINEERVAQIESTMAEGLGRVGAGLSDSRNLGSALDLVGVYMKNYKLDKADSVLARCGPFVSARGGVWMVKWLNHVSTVRMKQGRHTEALEMLYDLELYSPYNATEAPEFFETLNRNLAWAWKALGRIDEAAIYFARMATASQTTKGQLDWFDSWDIGKLAAARGYRDGDQEAFRRGRALVERALEMHIEAEPEDLVMRAKVHDSLAECFLVSEEYPKAETHYRAAYDLLLQTVGAQSPLFGKQARHMANLYIAQGEHEQALPFLGEALAVESSKDAVNVNELMELVDVVVNAQQRSSSDAVEAVASNHLSLKRLQQNIKNRELDGSKEYAVLCHKMSLLYLHEGRKDPEAIRRGRNLAKISVRLLRQFREDKDAADWLKMSELHLRLLDSIRQRPQTELDS</sequence>
<evidence type="ECO:0000313" key="1">
    <source>
        <dbReference type="EMBL" id="CAE8674901.1"/>
    </source>
</evidence>
<dbReference type="Proteomes" id="UP000626109">
    <property type="component" value="Unassembled WGS sequence"/>
</dbReference>
<evidence type="ECO:0008006" key="3">
    <source>
        <dbReference type="Google" id="ProtNLM"/>
    </source>
</evidence>
<dbReference type="EMBL" id="CAJNNW010024940">
    <property type="protein sequence ID" value="CAE8674901.1"/>
    <property type="molecule type" value="Genomic_DNA"/>
</dbReference>
<dbReference type="Gene3D" id="1.25.40.10">
    <property type="entry name" value="Tetratricopeptide repeat domain"/>
    <property type="match status" value="1"/>
</dbReference>
<dbReference type="AlphaFoldDB" id="A0A813JGV6"/>
<accession>A0A813JGV6</accession>
<gene>
    <name evidence="1" type="ORF">PGLA2088_LOCUS19165</name>
</gene>
<dbReference type="InterPro" id="IPR011990">
    <property type="entry name" value="TPR-like_helical_dom_sf"/>
</dbReference>
<protein>
    <recommendedName>
        <fullName evidence="3">Tetratricopeptide repeat protein 38</fullName>
    </recommendedName>
</protein>
<dbReference type="SUPFAM" id="SSF48452">
    <property type="entry name" value="TPR-like"/>
    <property type="match status" value="1"/>
</dbReference>
<evidence type="ECO:0000313" key="2">
    <source>
        <dbReference type="Proteomes" id="UP000626109"/>
    </source>
</evidence>
<comment type="caution">
    <text evidence="1">The sequence shown here is derived from an EMBL/GenBank/DDBJ whole genome shotgun (WGS) entry which is preliminary data.</text>
</comment>
<organism evidence="1 2">
    <name type="scientific">Polarella glacialis</name>
    <name type="common">Dinoflagellate</name>
    <dbReference type="NCBI Taxonomy" id="89957"/>
    <lineage>
        <taxon>Eukaryota</taxon>
        <taxon>Sar</taxon>
        <taxon>Alveolata</taxon>
        <taxon>Dinophyceae</taxon>
        <taxon>Suessiales</taxon>
        <taxon>Suessiaceae</taxon>
        <taxon>Polarella</taxon>
    </lineage>
</organism>
<reference evidence="1" key="1">
    <citation type="submission" date="2021-02" db="EMBL/GenBank/DDBJ databases">
        <authorList>
            <person name="Dougan E. K."/>
            <person name="Rhodes N."/>
            <person name="Thang M."/>
            <person name="Chan C."/>
        </authorList>
    </citation>
    <scope>NUCLEOTIDE SEQUENCE</scope>
</reference>
<name>A0A813JGV6_POLGL</name>
<proteinExistence type="predicted"/>